<dbReference type="Pfam" id="PF01370">
    <property type="entry name" value="Epimerase"/>
    <property type="match status" value="1"/>
</dbReference>
<dbReference type="CDD" id="cd05247">
    <property type="entry name" value="UDP_G4E_1_SDR_e"/>
    <property type="match status" value="1"/>
</dbReference>
<evidence type="ECO:0000313" key="13">
    <source>
        <dbReference type="Proteomes" id="UP000886845"/>
    </source>
</evidence>
<dbReference type="Gene3D" id="3.90.25.10">
    <property type="entry name" value="UDP-galactose 4-epimerase, domain 1"/>
    <property type="match status" value="1"/>
</dbReference>
<dbReference type="AlphaFoldDB" id="A0A9D1T439"/>
<evidence type="ECO:0000256" key="4">
    <source>
        <dbReference type="ARBA" id="ARBA00007637"/>
    </source>
</evidence>
<dbReference type="GO" id="GO:0005829">
    <property type="term" value="C:cytosol"/>
    <property type="evidence" value="ECO:0007669"/>
    <property type="project" value="TreeGrafter"/>
</dbReference>
<evidence type="ECO:0000256" key="8">
    <source>
        <dbReference type="ARBA" id="ARBA00023144"/>
    </source>
</evidence>
<dbReference type="Proteomes" id="UP000886845">
    <property type="component" value="Unassembled WGS sequence"/>
</dbReference>
<keyword evidence="8" id="KW-0299">Galactose metabolism</keyword>
<dbReference type="NCBIfam" id="NF007956">
    <property type="entry name" value="PRK10675.1"/>
    <property type="match status" value="1"/>
</dbReference>
<evidence type="ECO:0000259" key="11">
    <source>
        <dbReference type="Pfam" id="PF01370"/>
    </source>
</evidence>
<comment type="catalytic activity">
    <reaction evidence="1 10">
        <text>UDP-alpha-D-glucose = UDP-alpha-D-galactose</text>
        <dbReference type="Rhea" id="RHEA:22168"/>
        <dbReference type="ChEBI" id="CHEBI:58885"/>
        <dbReference type="ChEBI" id="CHEBI:66914"/>
        <dbReference type="EC" id="5.1.3.2"/>
    </reaction>
</comment>
<keyword evidence="9 10" id="KW-0413">Isomerase</keyword>
<evidence type="ECO:0000313" key="12">
    <source>
        <dbReference type="EMBL" id="HIV09973.1"/>
    </source>
</evidence>
<dbReference type="GO" id="GO:0006012">
    <property type="term" value="P:galactose metabolic process"/>
    <property type="evidence" value="ECO:0007669"/>
    <property type="project" value="UniProtKB-KW"/>
</dbReference>
<evidence type="ECO:0000256" key="3">
    <source>
        <dbReference type="ARBA" id="ARBA00004947"/>
    </source>
</evidence>
<dbReference type="PANTHER" id="PTHR43725:SF47">
    <property type="entry name" value="UDP-GLUCOSE 4-EPIMERASE"/>
    <property type="match status" value="1"/>
</dbReference>
<evidence type="ECO:0000256" key="10">
    <source>
        <dbReference type="RuleBase" id="RU366046"/>
    </source>
</evidence>
<reference evidence="12" key="2">
    <citation type="journal article" date="2021" name="PeerJ">
        <title>Extensive microbial diversity within the chicken gut microbiome revealed by metagenomics and culture.</title>
        <authorList>
            <person name="Gilroy R."/>
            <person name="Ravi A."/>
            <person name="Getino M."/>
            <person name="Pursley I."/>
            <person name="Horton D.L."/>
            <person name="Alikhan N.F."/>
            <person name="Baker D."/>
            <person name="Gharbi K."/>
            <person name="Hall N."/>
            <person name="Watson M."/>
            <person name="Adriaenssens E.M."/>
            <person name="Foster-Nyarko E."/>
            <person name="Jarju S."/>
            <person name="Secka A."/>
            <person name="Antonio M."/>
            <person name="Oren A."/>
            <person name="Chaudhuri R.R."/>
            <person name="La Ragione R."/>
            <person name="Hildebrand F."/>
            <person name="Pallen M.J."/>
        </authorList>
    </citation>
    <scope>NUCLEOTIDE SEQUENCE</scope>
    <source>
        <strain evidence="12">35461</strain>
    </source>
</reference>
<protein>
    <recommendedName>
        <fullName evidence="6 10">UDP-glucose 4-epimerase</fullName>
        <ecNumber evidence="5 10">5.1.3.2</ecNumber>
    </recommendedName>
</protein>
<dbReference type="InterPro" id="IPR036291">
    <property type="entry name" value="NAD(P)-bd_dom_sf"/>
</dbReference>
<dbReference type="EC" id="5.1.3.2" evidence="5 10"/>
<dbReference type="NCBIfam" id="TIGR01179">
    <property type="entry name" value="galE"/>
    <property type="match status" value="1"/>
</dbReference>
<accession>A0A9D1T439</accession>
<reference evidence="12" key="1">
    <citation type="submission" date="2020-10" db="EMBL/GenBank/DDBJ databases">
        <authorList>
            <person name="Gilroy R."/>
        </authorList>
    </citation>
    <scope>NUCLEOTIDE SEQUENCE</scope>
    <source>
        <strain evidence="12">35461</strain>
    </source>
</reference>
<comment type="similarity">
    <text evidence="4 10">Belongs to the NAD(P)-dependent epimerase/dehydratase family.</text>
</comment>
<dbReference type="GO" id="GO:0003978">
    <property type="term" value="F:UDP-glucose 4-epimerase activity"/>
    <property type="evidence" value="ECO:0007669"/>
    <property type="project" value="UniProtKB-UniRule"/>
</dbReference>
<dbReference type="SUPFAM" id="SSF51735">
    <property type="entry name" value="NAD(P)-binding Rossmann-fold domains"/>
    <property type="match status" value="1"/>
</dbReference>
<organism evidence="12 13">
    <name type="scientific">Candidatus Spyradenecus faecavium</name>
    <dbReference type="NCBI Taxonomy" id="2840947"/>
    <lineage>
        <taxon>Bacteria</taxon>
        <taxon>Pseudomonadati</taxon>
        <taxon>Lentisphaerota</taxon>
        <taxon>Lentisphaeria</taxon>
        <taxon>Lentisphaerales</taxon>
        <taxon>Lentisphaeraceae</taxon>
        <taxon>Lentisphaeraceae incertae sedis</taxon>
        <taxon>Candidatus Spyradenecus</taxon>
    </lineage>
</organism>
<name>A0A9D1T439_9BACT</name>
<dbReference type="Gene3D" id="3.40.50.720">
    <property type="entry name" value="NAD(P)-binding Rossmann-like Domain"/>
    <property type="match status" value="1"/>
</dbReference>
<feature type="domain" description="NAD-dependent epimerase/dehydratase" evidence="11">
    <location>
        <begin position="3"/>
        <end position="258"/>
    </location>
</feature>
<evidence type="ECO:0000256" key="1">
    <source>
        <dbReference type="ARBA" id="ARBA00000083"/>
    </source>
</evidence>
<evidence type="ECO:0000256" key="6">
    <source>
        <dbReference type="ARBA" id="ARBA00018569"/>
    </source>
</evidence>
<comment type="subunit">
    <text evidence="10">Homodimer.</text>
</comment>
<dbReference type="PANTHER" id="PTHR43725">
    <property type="entry name" value="UDP-GLUCOSE 4-EPIMERASE"/>
    <property type="match status" value="1"/>
</dbReference>
<gene>
    <name evidence="12" type="primary">galE</name>
    <name evidence="12" type="ORF">IAC79_07665</name>
</gene>
<sequence>MHILVTGGAGYIGTHTVIELLQAGYDVTIVDNLYNSQEEAVRRGAELAGRAPAFHKVDLLDYDALEGVFKAAHYDAVIHFAGLKAVGESVAKPLFYYHNNMTGTFNLLKLMKQYGCRNIVFSSSATVYGMPEKVPLDEHCSTGALNPYGATKLFLERVLSDVHVAEPDLGVMLLRYFNPVGAHPSGRIGENPNGIPNNLMPYIAQVAVGRLPKVRVFGNDYPTKDGTGVRDYIHVVDLARGHLAALKKLEQEPGAIYTVNLGTGTGYSVLDMIHAFSRACGKEIPYEIVARRPGDAPECYADPTYAKELLGWQATHTLDDMCASSWKWQSMNPNGYGA</sequence>
<evidence type="ECO:0000256" key="9">
    <source>
        <dbReference type="ARBA" id="ARBA00023235"/>
    </source>
</evidence>
<comment type="caution">
    <text evidence="12">The sequence shown here is derived from an EMBL/GenBank/DDBJ whole genome shotgun (WGS) entry which is preliminary data.</text>
</comment>
<comment type="cofactor">
    <cofactor evidence="2 10">
        <name>NAD(+)</name>
        <dbReference type="ChEBI" id="CHEBI:57540"/>
    </cofactor>
</comment>
<proteinExistence type="inferred from homology"/>
<evidence type="ECO:0000256" key="7">
    <source>
        <dbReference type="ARBA" id="ARBA00023027"/>
    </source>
</evidence>
<dbReference type="InterPro" id="IPR005886">
    <property type="entry name" value="UDP_G4E"/>
</dbReference>
<evidence type="ECO:0000256" key="2">
    <source>
        <dbReference type="ARBA" id="ARBA00001911"/>
    </source>
</evidence>
<keyword evidence="7 10" id="KW-0520">NAD</keyword>
<evidence type="ECO:0000256" key="5">
    <source>
        <dbReference type="ARBA" id="ARBA00013189"/>
    </source>
</evidence>
<comment type="pathway">
    <text evidence="3 10">Carbohydrate metabolism; galactose metabolism.</text>
</comment>
<dbReference type="InterPro" id="IPR001509">
    <property type="entry name" value="Epimerase_deHydtase"/>
</dbReference>
<keyword evidence="10" id="KW-0119">Carbohydrate metabolism</keyword>
<dbReference type="EMBL" id="DVOR01000239">
    <property type="protein sequence ID" value="HIV09973.1"/>
    <property type="molecule type" value="Genomic_DNA"/>
</dbReference>